<name>A0ACC0JJ31_CHOFU</name>
<protein>
    <submittedName>
        <fullName evidence="1">Uncharacterized protein</fullName>
    </submittedName>
</protein>
<proteinExistence type="predicted"/>
<organism evidence="1 2">
    <name type="scientific">Choristoneura fumiferana</name>
    <name type="common">Spruce budworm moth</name>
    <name type="synonym">Archips fumiferana</name>
    <dbReference type="NCBI Taxonomy" id="7141"/>
    <lineage>
        <taxon>Eukaryota</taxon>
        <taxon>Metazoa</taxon>
        <taxon>Ecdysozoa</taxon>
        <taxon>Arthropoda</taxon>
        <taxon>Hexapoda</taxon>
        <taxon>Insecta</taxon>
        <taxon>Pterygota</taxon>
        <taxon>Neoptera</taxon>
        <taxon>Endopterygota</taxon>
        <taxon>Lepidoptera</taxon>
        <taxon>Glossata</taxon>
        <taxon>Ditrysia</taxon>
        <taxon>Tortricoidea</taxon>
        <taxon>Tortricidae</taxon>
        <taxon>Tortricinae</taxon>
        <taxon>Choristoneura</taxon>
    </lineage>
</organism>
<sequence length="116" mass="13001">MIKFRYKRKESSDGGTAIQKQKIEGLRDRELLPPKDMVVVGSLPRHNTLPRLKTRRSSPELVPISQTTIALFRLQWSAERAPAADSLRRALGGGGARFQLGCMADASECFEHLLLR</sequence>
<gene>
    <name evidence="1" type="ORF">MSG28_002724</name>
</gene>
<accession>A0ACC0JJ31</accession>
<keyword evidence="2" id="KW-1185">Reference proteome</keyword>
<dbReference type="EMBL" id="CM046104">
    <property type="protein sequence ID" value="KAI8424128.1"/>
    <property type="molecule type" value="Genomic_DNA"/>
</dbReference>
<evidence type="ECO:0000313" key="2">
    <source>
        <dbReference type="Proteomes" id="UP001064048"/>
    </source>
</evidence>
<reference evidence="1 2" key="1">
    <citation type="journal article" date="2022" name="Genome Biol. Evol.">
        <title>The Spruce Budworm Genome: Reconstructing the Evolutionary History of Antifreeze Proteins.</title>
        <authorList>
            <person name="Beliveau C."/>
            <person name="Gagne P."/>
            <person name="Picq S."/>
            <person name="Vernygora O."/>
            <person name="Keeling C.I."/>
            <person name="Pinkney K."/>
            <person name="Doucet D."/>
            <person name="Wen F."/>
            <person name="Johnston J.S."/>
            <person name="Maaroufi H."/>
            <person name="Boyle B."/>
            <person name="Laroche J."/>
            <person name="Dewar K."/>
            <person name="Juretic N."/>
            <person name="Blackburn G."/>
            <person name="Nisole A."/>
            <person name="Brunet B."/>
            <person name="Brandao M."/>
            <person name="Lumley L."/>
            <person name="Duan J."/>
            <person name="Quan G."/>
            <person name="Lucarotti C.J."/>
            <person name="Roe A.D."/>
            <person name="Sperling F.A.H."/>
            <person name="Levesque R.C."/>
            <person name="Cusson M."/>
        </authorList>
    </citation>
    <scope>NUCLEOTIDE SEQUENCE [LARGE SCALE GENOMIC DNA]</scope>
    <source>
        <strain evidence="1">Glfc:IPQL:Cfum</strain>
    </source>
</reference>
<evidence type="ECO:0000313" key="1">
    <source>
        <dbReference type="EMBL" id="KAI8424128.1"/>
    </source>
</evidence>
<comment type="caution">
    <text evidence="1">The sequence shown here is derived from an EMBL/GenBank/DDBJ whole genome shotgun (WGS) entry which is preliminary data.</text>
</comment>
<dbReference type="Proteomes" id="UP001064048">
    <property type="component" value="Chromosome 4"/>
</dbReference>